<gene>
    <name evidence="2" type="ORF">PSON_ATCC_30995.1.T0730209</name>
</gene>
<dbReference type="EMBL" id="CAJJDN010000073">
    <property type="protein sequence ID" value="CAD8100364.1"/>
    <property type="molecule type" value="Genomic_DNA"/>
</dbReference>
<dbReference type="GO" id="GO:0097361">
    <property type="term" value="C:cytosolic [4Fe-4S] assembly targeting complex"/>
    <property type="evidence" value="ECO:0007669"/>
    <property type="project" value="TreeGrafter"/>
</dbReference>
<evidence type="ECO:0000313" key="2">
    <source>
        <dbReference type="EMBL" id="CAD8100364.1"/>
    </source>
</evidence>
<dbReference type="PANTHER" id="PTHR19920">
    <property type="entry name" value="WD40 PROTEIN CIAO1"/>
    <property type="match status" value="1"/>
</dbReference>
<evidence type="ECO:0008006" key="4">
    <source>
        <dbReference type="Google" id="ProtNLM"/>
    </source>
</evidence>
<dbReference type="GO" id="GO:0016226">
    <property type="term" value="P:iron-sulfur cluster assembly"/>
    <property type="evidence" value="ECO:0007669"/>
    <property type="project" value="TreeGrafter"/>
</dbReference>
<evidence type="ECO:0000256" key="1">
    <source>
        <dbReference type="PROSITE-ProRule" id="PRU00221"/>
    </source>
</evidence>
<keyword evidence="1" id="KW-0853">WD repeat</keyword>
<dbReference type="PANTHER" id="PTHR19920:SF0">
    <property type="entry name" value="CYTOSOLIC IRON-SULFUR PROTEIN ASSEMBLY PROTEIN CIAO1-RELATED"/>
    <property type="match status" value="1"/>
</dbReference>
<feature type="repeat" description="WD" evidence="1">
    <location>
        <begin position="339"/>
        <end position="371"/>
    </location>
</feature>
<accession>A0A8S1PBU9</accession>
<dbReference type="PROSITE" id="PS50082">
    <property type="entry name" value="WD_REPEATS_2"/>
    <property type="match status" value="3"/>
</dbReference>
<dbReference type="PROSITE" id="PS50294">
    <property type="entry name" value="WD_REPEATS_REGION"/>
    <property type="match status" value="2"/>
</dbReference>
<comment type="caution">
    <text evidence="2">The sequence shown here is derived from an EMBL/GenBank/DDBJ whole genome shotgun (WGS) entry which is preliminary data.</text>
</comment>
<keyword evidence="3" id="KW-1185">Reference proteome</keyword>
<dbReference type="SMART" id="SM00320">
    <property type="entry name" value="WD40"/>
    <property type="match status" value="4"/>
</dbReference>
<evidence type="ECO:0000313" key="3">
    <source>
        <dbReference type="Proteomes" id="UP000692954"/>
    </source>
</evidence>
<dbReference type="OrthoDB" id="59941at2759"/>
<dbReference type="AlphaFoldDB" id="A0A8S1PBU9"/>
<protein>
    <recommendedName>
        <fullName evidence="4">WD40-repeat-containing domain</fullName>
    </recommendedName>
</protein>
<proteinExistence type="predicted"/>
<organism evidence="2 3">
    <name type="scientific">Paramecium sonneborni</name>
    <dbReference type="NCBI Taxonomy" id="65129"/>
    <lineage>
        <taxon>Eukaryota</taxon>
        <taxon>Sar</taxon>
        <taxon>Alveolata</taxon>
        <taxon>Ciliophora</taxon>
        <taxon>Intramacronucleata</taxon>
        <taxon>Oligohymenophorea</taxon>
        <taxon>Peniculida</taxon>
        <taxon>Parameciidae</taxon>
        <taxon>Paramecium</taxon>
    </lineage>
</organism>
<dbReference type="InterPro" id="IPR001680">
    <property type="entry name" value="WD40_rpt"/>
</dbReference>
<feature type="repeat" description="WD" evidence="1">
    <location>
        <begin position="248"/>
        <end position="280"/>
    </location>
</feature>
<reference evidence="2" key="1">
    <citation type="submission" date="2021-01" db="EMBL/GenBank/DDBJ databases">
        <authorList>
            <consortium name="Genoscope - CEA"/>
            <person name="William W."/>
        </authorList>
    </citation>
    <scope>NUCLEOTIDE SEQUENCE</scope>
</reference>
<name>A0A8S1PBU9_9CILI</name>
<sequence length="520" mass="61586">MIQINLIEKETLRCSENHDLPIIAIDIGKDVKMNDRLLCSECMLNIRPDMKIVGLNNIESKIENNIKENIQKKISLISQKKEQLTKLFNSIDQWKQTFNQTIDSIQRFFDYWMDNFISQEQVHNSYNFIQELDNYINQSQSHENDYELFVQSIIKINKTSINKIQLKLTQLNSHYRKYITDTKESLLEIISIQQPKITLKPINNQQKQSDFCWTIAFNQTGQIMVSGCNQYIKVWDFKDGQLKEVKKLEGHNQNIRCLLFSKLQNSFISGSNDNTIRCWKQLNGQEWNSQQSYQEHTNWIECLLLCKKENTLFSGSVDKSIKIWKVDFNNNNLKFSYSLMKHTLDVFGLSLNESETFLVSCGAEQQIIIWKKSKEKKWEFYQIVKQSINESGVTVCFIKENQFIWICGNKNGKDCLSYFELINGDFVEQKEKEQQLIISSDVYNLNLFPIVFNKEKEIILLRHKFHVYLLTKQTQGRYRISTKLKFQNNSIQGTMTNNAKYIILWEKTEQNFQIYQIEYQ</sequence>
<dbReference type="Proteomes" id="UP000692954">
    <property type="component" value="Unassembled WGS sequence"/>
</dbReference>
<feature type="repeat" description="WD" evidence="1">
    <location>
        <begin position="293"/>
        <end position="327"/>
    </location>
</feature>
<dbReference type="Pfam" id="PF00400">
    <property type="entry name" value="WD40"/>
    <property type="match status" value="4"/>
</dbReference>